<organism evidence="1 2">
    <name type="scientific">Portunus trituberculatus</name>
    <name type="common">Swimming crab</name>
    <name type="synonym">Neptunus trituberculatus</name>
    <dbReference type="NCBI Taxonomy" id="210409"/>
    <lineage>
        <taxon>Eukaryota</taxon>
        <taxon>Metazoa</taxon>
        <taxon>Ecdysozoa</taxon>
        <taxon>Arthropoda</taxon>
        <taxon>Crustacea</taxon>
        <taxon>Multicrustacea</taxon>
        <taxon>Malacostraca</taxon>
        <taxon>Eumalacostraca</taxon>
        <taxon>Eucarida</taxon>
        <taxon>Decapoda</taxon>
        <taxon>Pleocyemata</taxon>
        <taxon>Brachyura</taxon>
        <taxon>Eubrachyura</taxon>
        <taxon>Portunoidea</taxon>
        <taxon>Portunidae</taxon>
        <taxon>Portuninae</taxon>
        <taxon>Portunus</taxon>
    </lineage>
</organism>
<proteinExistence type="predicted"/>
<gene>
    <name evidence="1" type="ORF">E2C01_100217</name>
</gene>
<sequence length="60" mass="6719">MRNVDPARLRQAIFSQPQPSFILLDFLTFLLRGCPSPPPVRGSVWGQAGLKLPYNAVSFF</sequence>
<dbReference type="EMBL" id="VSRR010141454">
    <property type="protein sequence ID" value="MPD04523.1"/>
    <property type="molecule type" value="Genomic_DNA"/>
</dbReference>
<comment type="caution">
    <text evidence="1">The sequence shown here is derived from an EMBL/GenBank/DDBJ whole genome shotgun (WGS) entry which is preliminary data.</text>
</comment>
<evidence type="ECO:0000313" key="1">
    <source>
        <dbReference type="EMBL" id="MPD04523.1"/>
    </source>
</evidence>
<name>A0A5B7K7G4_PORTR</name>
<dbReference type="Proteomes" id="UP000324222">
    <property type="component" value="Unassembled WGS sequence"/>
</dbReference>
<accession>A0A5B7K7G4</accession>
<protein>
    <submittedName>
        <fullName evidence="1">Uncharacterized protein</fullName>
    </submittedName>
</protein>
<keyword evidence="2" id="KW-1185">Reference proteome</keyword>
<dbReference type="AlphaFoldDB" id="A0A5B7K7G4"/>
<reference evidence="1 2" key="1">
    <citation type="submission" date="2019-05" db="EMBL/GenBank/DDBJ databases">
        <title>Another draft genome of Portunus trituberculatus and its Hox gene families provides insights of decapod evolution.</title>
        <authorList>
            <person name="Jeong J.-H."/>
            <person name="Song I."/>
            <person name="Kim S."/>
            <person name="Choi T."/>
            <person name="Kim D."/>
            <person name="Ryu S."/>
            <person name="Kim W."/>
        </authorList>
    </citation>
    <scope>NUCLEOTIDE SEQUENCE [LARGE SCALE GENOMIC DNA]</scope>
    <source>
        <tissue evidence="1">Muscle</tissue>
    </source>
</reference>
<evidence type="ECO:0000313" key="2">
    <source>
        <dbReference type="Proteomes" id="UP000324222"/>
    </source>
</evidence>